<reference evidence="3 4" key="2">
    <citation type="submission" date="2018-11" db="EMBL/GenBank/DDBJ databases">
        <authorList>
            <consortium name="Pathogen Informatics"/>
        </authorList>
    </citation>
    <scope>NUCLEOTIDE SEQUENCE [LARGE SCALE GENOMIC DNA]</scope>
    <source>
        <strain evidence="3 4">NST_G2</strain>
    </source>
</reference>
<dbReference type="STRING" id="70667.A0A183T5Y5"/>
<protein>
    <submittedName>
        <fullName evidence="5">GRIP domain-containing protein</fullName>
    </submittedName>
</protein>
<dbReference type="EMBL" id="UYSU01036870">
    <property type="protein sequence ID" value="VDL98268.1"/>
    <property type="molecule type" value="Genomic_DNA"/>
</dbReference>
<feature type="region of interest" description="Disordered" evidence="2">
    <location>
        <begin position="305"/>
        <end position="333"/>
    </location>
</feature>
<sequence length="467" mass="51313">MRNKEEALETSRLLLETERTKTILGIQELSARSAALENQLQQCTSELKRVNQRNHVDQANTISADGFYYLDADPNLSGAGWIEEGCKTETKTATAPTRLHWRVDKPVRESRPRAGGCGYALHRLAAIYRWTGPGPLAHGPAGLLTCRLLDTPASFGTLKLPSGSAAPGLKTISVDLTRLLWSLVVPDLEFIVPSEFGTLLTSLQKERSQLLELDRQKSKVIDSLNYQFLELNAEKQRLAETVLAAKTSTQGRVSELQARLATVETELAKAVQEVTSHRRRADVLAVELEELRACLATQSQEQQQQQQQQPTCSAEVSSTSAPMTADEVAAATSEEPLRLDDAAPAVVGTAAKELVYSKSGPNKAKDQQALLQTTLVNTENTLARLQRSIEEEEAKWRHLLLESEKRNANLKRQLEAIKTNSVKAEDGLSDLDGDLDDDSLVAVDSPLTPEGRLNGSHRHQKTMDASL</sequence>
<evidence type="ECO:0000313" key="3">
    <source>
        <dbReference type="EMBL" id="VDL98268.1"/>
    </source>
</evidence>
<accession>A0A183T5Y5</accession>
<dbReference type="PANTHER" id="PTHR23159:SF31">
    <property type="entry name" value="CENTROSOME-ASSOCIATED PROTEIN CEP250 ISOFORM X1"/>
    <property type="match status" value="1"/>
</dbReference>
<keyword evidence="4" id="KW-1185">Reference proteome</keyword>
<dbReference type="AlphaFoldDB" id="A0A183T5Y5"/>
<feature type="coiled-coil region" evidence="1">
    <location>
        <begin position="375"/>
        <end position="420"/>
    </location>
</feature>
<evidence type="ECO:0000313" key="4">
    <source>
        <dbReference type="Proteomes" id="UP000275846"/>
    </source>
</evidence>
<evidence type="ECO:0000256" key="1">
    <source>
        <dbReference type="SAM" id="Coils"/>
    </source>
</evidence>
<gene>
    <name evidence="3" type="ORF">SSLN_LOCUS11883</name>
</gene>
<keyword evidence="1" id="KW-0175">Coiled coil</keyword>
<organism evidence="5">
    <name type="scientific">Schistocephalus solidus</name>
    <name type="common">Tapeworm</name>
    <dbReference type="NCBI Taxonomy" id="70667"/>
    <lineage>
        <taxon>Eukaryota</taxon>
        <taxon>Metazoa</taxon>
        <taxon>Spiralia</taxon>
        <taxon>Lophotrochozoa</taxon>
        <taxon>Platyhelminthes</taxon>
        <taxon>Cestoda</taxon>
        <taxon>Eucestoda</taxon>
        <taxon>Diphyllobothriidea</taxon>
        <taxon>Diphyllobothriidae</taxon>
        <taxon>Schistocephalus</taxon>
    </lineage>
</organism>
<feature type="coiled-coil region" evidence="1">
    <location>
        <begin position="26"/>
        <end position="53"/>
    </location>
</feature>
<evidence type="ECO:0000313" key="5">
    <source>
        <dbReference type="WBParaSite" id="SSLN_0001233301-mRNA-1"/>
    </source>
</evidence>
<feature type="region of interest" description="Disordered" evidence="2">
    <location>
        <begin position="445"/>
        <end position="467"/>
    </location>
</feature>
<feature type="compositionally biased region" description="Polar residues" evidence="2">
    <location>
        <begin position="310"/>
        <end position="322"/>
    </location>
</feature>
<name>A0A183T5Y5_SCHSO</name>
<reference evidence="5" key="1">
    <citation type="submission" date="2016-06" db="UniProtKB">
        <authorList>
            <consortium name="WormBaseParasite"/>
        </authorList>
    </citation>
    <scope>IDENTIFICATION</scope>
</reference>
<dbReference type="PANTHER" id="PTHR23159">
    <property type="entry name" value="CENTROSOMAL PROTEIN 2"/>
    <property type="match status" value="1"/>
</dbReference>
<dbReference type="Proteomes" id="UP000275846">
    <property type="component" value="Unassembled WGS sequence"/>
</dbReference>
<proteinExistence type="predicted"/>
<evidence type="ECO:0000256" key="2">
    <source>
        <dbReference type="SAM" id="MobiDB-lite"/>
    </source>
</evidence>
<dbReference type="OrthoDB" id="6264405at2759"/>
<dbReference type="WBParaSite" id="SSLN_0001233301-mRNA-1">
    <property type="protein sequence ID" value="SSLN_0001233301-mRNA-1"/>
    <property type="gene ID" value="SSLN_0001233301"/>
</dbReference>